<feature type="compositionally biased region" description="Polar residues" evidence="1">
    <location>
        <begin position="56"/>
        <end position="66"/>
    </location>
</feature>
<keyword evidence="3" id="KW-1185">Reference proteome</keyword>
<accession>A0A165N5R0</accession>
<dbReference type="AlphaFoldDB" id="A0A165N5R0"/>
<sequence length="210" mass="24371">MSLAGLRPWPQHATREARQLVLSILRSQKEPVAAKDLYKLVVESEVQKSDMPAANPDQTVFPSSGNRPMPPHPQHTIRSMRYFRGQVLADLMRTKDVRRVYMQRELTHEEVQEHKRTLKQGARKQSEFLTAHGVWRYECRNRPTPQKPKEEHVFGEEVGVGADWSHLNRRRQRSRILSVVRDVRWLRKLEKARGEALQESPGEKVAEAAS</sequence>
<name>A0A165N5R0_9APHY</name>
<evidence type="ECO:0000256" key="1">
    <source>
        <dbReference type="SAM" id="MobiDB-lite"/>
    </source>
</evidence>
<gene>
    <name evidence="2" type="ORF">DAEQUDRAFT_758670</name>
</gene>
<organism evidence="2 3">
    <name type="scientific">Daedalea quercina L-15889</name>
    <dbReference type="NCBI Taxonomy" id="1314783"/>
    <lineage>
        <taxon>Eukaryota</taxon>
        <taxon>Fungi</taxon>
        <taxon>Dikarya</taxon>
        <taxon>Basidiomycota</taxon>
        <taxon>Agaricomycotina</taxon>
        <taxon>Agaricomycetes</taxon>
        <taxon>Polyporales</taxon>
        <taxon>Fomitopsis</taxon>
    </lineage>
</organism>
<reference evidence="2 3" key="1">
    <citation type="journal article" date="2016" name="Mol. Biol. Evol.">
        <title>Comparative Genomics of Early-Diverging Mushroom-Forming Fungi Provides Insights into the Origins of Lignocellulose Decay Capabilities.</title>
        <authorList>
            <person name="Nagy L.G."/>
            <person name="Riley R."/>
            <person name="Tritt A."/>
            <person name="Adam C."/>
            <person name="Daum C."/>
            <person name="Floudas D."/>
            <person name="Sun H."/>
            <person name="Yadav J.S."/>
            <person name="Pangilinan J."/>
            <person name="Larsson K.H."/>
            <person name="Matsuura K."/>
            <person name="Barry K."/>
            <person name="Labutti K."/>
            <person name="Kuo R."/>
            <person name="Ohm R.A."/>
            <person name="Bhattacharya S.S."/>
            <person name="Shirouzu T."/>
            <person name="Yoshinaga Y."/>
            <person name="Martin F.M."/>
            <person name="Grigoriev I.V."/>
            <person name="Hibbett D.S."/>
        </authorList>
    </citation>
    <scope>NUCLEOTIDE SEQUENCE [LARGE SCALE GENOMIC DNA]</scope>
    <source>
        <strain evidence="2 3">L-15889</strain>
    </source>
</reference>
<dbReference type="OrthoDB" id="2587968at2759"/>
<dbReference type="EMBL" id="KV429087">
    <property type="protein sequence ID" value="KZT66552.1"/>
    <property type="molecule type" value="Genomic_DNA"/>
</dbReference>
<proteinExistence type="predicted"/>
<evidence type="ECO:0000313" key="3">
    <source>
        <dbReference type="Proteomes" id="UP000076727"/>
    </source>
</evidence>
<dbReference type="Proteomes" id="UP000076727">
    <property type="component" value="Unassembled WGS sequence"/>
</dbReference>
<protein>
    <submittedName>
        <fullName evidence="2">Uncharacterized protein</fullName>
    </submittedName>
</protein>
<feature type="region of interest" description="Disordered" evidence="1">
    <location>
        <begin position="47"/>
        <end position="69"/>
    </location>
</feature>
<evidence type="ECO:0000313" key="2">
    <source>
        <dbReference type="EMBL" id="KZT66552.1"/>
    </source>
</evidence>